<dbReference type="EMBL" id="CP028918">
    <property type="protein sequence ID" value="AWB48816.1"/>
    <property type="molecule type" value="Genomic_DNA"/>
</dbReference>
<feature type="domain" description="DUF2241" evidence="1">
    <location>
        <begin position="10"/>
        <end position="58"/>
    </location>
</feature>
<gene>
    <name evidence="3" type="ORF">HYN69_10120</name>
</gene>
<dbReference type="PANTHER" id="PTHR39199">
    <property type="entry name" value="BLR5128 PROTEIN"/>
    <property type="match status" value="1"/>
</dbReference>
<reference evidence="3 4" key="1">
    <citation type="submission" date="2018-04" db="EMBL/GenBank/DDBJ databases">
        <title>Genome sequencing of Gemmobacter.</title>
        <authorList>
            <person name="Yi H."/>
            <person name="Baek M.-G."/>
        </authorList>
    </citation>
    <scope>NUCLEOTIDE SEQUENCE [LARGE SCALE GENOMIC DNA]</scope>
    <source>
        <strain evidence="3 4">HYN0069</strain>
    </source>
</reference>
<dbReference type="OrthoDB" id="517867at2"/>
<dbReference type="Gene3D" id="3.30.2130.10">
    <property type="entry name" value="VC0802-like"/>
    <property type="match status" value="1"/>
</dbReference>
<protein>
    <submittedName>
        <fullName evidence="3">Uncharacterized protein</fullName>
    </submittedName>
</protein>
<evidence type="ECO:0000259" key="2">
    <source>
        <dbReference type="Pfam" id="PF13840"/>
    </source>
</evidence>
<feature type="domain" description="CASTOR ACT" evidence="2">
    <location>
        <begin position="63"/>
        <end position="118"/>
    </location>
</feature>
<dbReference type="KEGG" id="geh:HYN69_10120"/>
<name>A0A2S0ULY9_9RHOB</name>
<organism evidence="3 4">
    <name type="scientific">Paragemmobacter aquarius</name>
    <dbReference type="NCBI Taxonomy" id="2169400"/>
    <lineage>
        <taxon>Bacteria</taxon>
        <taxon>Pseudomonadati</taxon>
        <taxon>Pseudomonadota</taxon>
        <taxon>Alphaproteobacteria</taxon>
        <taxon>Rhodobacterales</taxon>
        <taxon>Paracoccaceae</taxon>
        <taxon>Paragemmobacter</taxon>
    </lineage>
</organism>
<proteinExistence type="predicted"/>
<dbReference type="SUPFAM" id="SSF55021">
    <property type="entry name" value="ACT-like"/>
    <property type="match status" value="2"/>
</dbReference>
<sequence length="128" mass="13399">MDKLVRDGRDMVAGMSPQLTEGRFAFVDGPEELLAQAIGFFREAEGLSLIVPAGLAPNAMVMRCITLQVHSALDGVGMTAAVAGALARAGISCNMVAALRHDHVFIPETQAEAALAVLLALQRGAVTR</sequence>
<dbReference type="RefSeq" id="WP_108435635.1">
    <property type="nucleotide sequence ID" value="NZ_CP028918.1"/>
</dbReference>
<keyword evidence="4" id="KW-1185">Reference proteome</keyword>
<dbReference type="AlphaFoldDB" id="A0A2S0ULY9"/>
<evidence type="ECO:0000313" key="3">
    <source>
        <dbReference type="EMBL" id="AWB48816.1"/>
    </source>
</evidence>
<dbReference type="Pfam" id="PF13840">
    <property type="entry name" value="ACT_7"/>
    <property type="match status" value="1"/>
</dbReference>
<dbReference type="InterPro" id="IPR045865">
    <property type="entry name" value="ACT-like_dom_sf"/>
</dbReference>
<dbReference type="InterPro" id="IPR027795">
    <property type="entry name" value="CASTOR_ACT_dom"/>
</dbReference>
<dbReference type="Pfam" id="PF10000">
    <property type="entry name" value="ACT_3"/>
    <property type="match status" value="1"/>
</dbReference>
<accession>A0A2S0ULY9</accession>
<evidence type="ECO:0000313" key="4">
    <source>
        <dbReference type="Proteomes" id="UP000244496"/>
    </source>
</evidence>
<evidence type="ECO:0000259" key="1">
    <source>
        <dbReference type="Pfam" id="PF10000"/>
    </source>
</evidence>
<dbReference type="Proteomes" id="UP000244496">
    <property type="component" value="Chromosome"/>
</dbReference>
<dbReference type="InterPro" id="IPR018717">
    <property type="entry name" value="DUF2241"/>
</dbReference>
<dbReference type="PANTHER" id="PTHR39199:SF1">
    <property type="entry name" value="BLR5128 PROTEIN"/>
    <property type="match status" value="1"/>
</dbReference>